<dbReference type="EMBL" id="VOFY01000002">
    <property type="protein sequence ID" value="KAA8594957.1"/>
    <property type="molecule type" value="Genomic_DNA"/>
</dbReference>
<evidence type="ECO:0000313" key="3">
    <source>
        <dbReference type="Proteomes" id="UP000327493"/>
    </source>
</evidence>
<name>A0A5J5DNA7_9PERO</name>
<reference evidence="2 3" key="1">
    <citation type="submission" date="2019-08" db="EMBL/GenBank/DDBJ databases">
        <title>A chromosome-level genome assembly, high-density linkage maps, and genome scans reveal the genomic architecture of hybrid incompatibilities underlying speciation via character displacement in darters (Percidae: Etheostominae).</title>
        <authorList>
            <person name="Moran R.L."/>
            <person name="Catchen J.M."/>
            <person name="Fuller R.C."/>
        </authorList>
    </citation>
    <scope>NUCLEOTIDE SEQUENCE [LARGE SCALE GENOMIC DNA]</scope>
    <source>
        <strain evidence="2">EspeVRDwgs_2016</strain>
        <tissue evidence="2">Muscle</tissue>
    </source>
</reference>
<evidence type="ECO:0000313" key="2">
    <source>
        <dbReference type="EMBL" id="KAA8594957.1"/>
    </source>
</evidence>
<feature type="region of interest" description="Disordered" evidence="1">
    <location>
        <begin position="59"/>
        <end position="78"/>
    </location>
</feature>
<feature type="compositionally biased region" description="Pro residues" evidence="1">
    <location>
        <begin position="62"/>
        <end position="72"/>
    </location>
</feature>
<protein>
    <submittedName>
        <fullName evidence="2">Uncharacterized protein</fullName>
    </submittedName>
</protein>
<proteinExistence type="predicted"/>
<dbReference type="Proteomes" id="UP000327493">
    <property type="component" value="Chromosome 2"/>
</dbReference>
<dbReference type="AlphaFoldDB" id="A0A5J5DNA7"/>
<sequence length="119" mass="12683">MARALAPHNLVTGSPWKQSGEGGDVSQWATSYWCSRLKRLHDCVVGMCSAGSSNVNILHPPSHSPVPGPGIPHPSNSRFPSSAALSFGFICMAERKGCRQCEQGQQSPPVPIQARAETC</sequence>
<comment type="caution">
    <text evidence="2">The sequence shown here is derived from an EMBL/GenBank/DDBJ whole genome shotgun (WGS) entry which is preliminary data.</text>
</comment>
<evidence type="ECO:0000256" key="1">
    <source>
        <dbReference type="SAM" id="MobiDB-lite"/>
    </source>
</evidence>
<feature type="region of interest" description="Disordered" evidence="1">
    <location>
        <begin position="1"/>
        <end position="23"/>
    </location>
</feature>
<accession>A0A5J5DNA7</accession>
<gene>
    <name evidence="2" type="ORF">FQN60_012092</name>
</gene>
<feature type="non-terminal residue" evidence="2">
    <location>
        <position position="119"/>
    </location>
</feature>
<organism evidence="2 3">
    <name type="scientific">Etheostoma spectabile</name>
    <name type="common">orangethroat darter</name>
    <dbReference type="NCBI Taxonomy" id="54343"/>
    <lineage>
        <taxon>Eukaryota</taxon>
        <taxon>Metazoa</taxon>
        <taxon>Chordata</taxon>
        <taxon>Craniata</taxon>
        <taxon>Vertebrata</taxon>
        <taxon>Euteleostomi</taxon>
        <taxon>Actinopterygii</taxon>
        <taxon>Neopterygii</taxon>
        <taxon>Teleostei</taxon>
        <taxon>Neoteleostei</taxon>
        <taxon>Acanthomorphata</taxon>
        <taxon>Eupercaria</taxon>
        <taxon>Perciformes</taxon>
        <taxon>Percoidei</taxon>
        <taxon>Percidae</taxon>
        <taxon>Etheostomatinae</taxon>
        <taxon>Etheostoma</taxon>
    </lineage>
</organism>
<keyword evidence="3" id="KW-1185">Reference proteome</keyword>